<dbReference type="EMBL" id="CAUJNA010003616">
    <property type="protein sequence ID" value="CAJ1406071.1"/>
    <property type="molecule type" value="Genomic_DNA"/>
</dbReference>
<sequence length="604" mass="67342">MELDDSLSRKLGQLSKDLGACAQQFFLQAGTSALEPLHEAERQIQRLTLEEGRFLEPELPEPGKLAWAEGHLQEVLQQQSERQQATKQAILRSSMKFTSALSAAQRLFGTLPDAAEALNKELAMGATVMDRWYALTNKLQKLYDQLSQATTKAQLQEWMTLEVGPPKSESERLAKENLENGRVSQGALLEVLQASKLKDVKPHSRPGAAEKCQGRSISLGLATWGAGSSQTTTHTREHPYLLRLAVAHYRQRFEEPITSVVIAQDFETDEHVDNNVGTSKVMALGDFTGGRLFVEKDAKLDSHEEDQPHSYRASEAFKKGGRPYEEGEEVQGYYIKTHGLLRVFNAYYLHWTEPFQGGPRFTITYYTSRSVLTCKEIDRVKLEKELNSAGMRWPTQQQLKACKDARASTVEYKKVCYPSNILASVAAKPRKGAAQAQLAEDPAPSAGQSAGRLANESPAALMPAIVEAQQLLAVNSNYRGGNGTEMCRKQAKLLQRRVDMLNDQPTKQWINLLLTEMLIPAGRKKEAGTFMAKTPGTWRVYVLEILESLEVGQEELEEMKKTHKLTKKEVAGSKDTKAAVLKLQKLKRSWGNGCPKRKSKEISA</sequence>
<evidence type="ECO:0000313" key="2">
    <source>
        <dbReference type="Proteomes" id="UP001178507"/>
    </source>
</evidence>
<gene>
    <name evidence="1" type="ORF">EVOR1521_LOCUS28127</name>
</gene>
<keyword evidence="2" id="KW-1185">Reference proteome</keyword>
<name>A0AA36NJ67_9DINO</name>
<dbReference type="Proteomes" id="UP001178507">
    <property type="component" value="Unassembled WGS sequence"/>
</dbReference>
<proteinExistence type="predicted"/>
<dbReference type="AlphaFoldDB" id="A0AA36NJ67"/>
<organism evidence="1 2">
    <name type="scientific">Effrenium voratum</name>
    <dbReference type="NCBI Taxonomy" id="2562239"/>
    <lineage>
        <taxon>Eukaryota</taxon>
        <taxon>Sar</taxon>
        <taxon>Alveolata</taxon>
        <taxon>Dinophyceae</taxon>
        <taxon>Suessiales</taxon>
        <taxon>Symbiodiniaceae</taxon>
        <taxon>Effrenium</taxon>
    </lineage>
</organism>
<accession>A0AA36NJ67</accession>
<evidence type="ECO:0000313" key="1">
    <source>
        <dbReference type="EMBL" id="CAJ1406071.1"/>
    </source>
</evidence>
<reference evidence="1" key="1">
    <citation type="submission" date="2023-08" db="EMBL/GenBank/DDBJ databases">
        <authorList>
            <person name="Chen Y."/>
            <person name="Shah S."/>
            <person name="Dougan E. K."/>
            <person name="Thang M."/>
            <person name="Chan C."/>
        </authorList>
    </citation>
    <scope>NUCLEOTIDE SEQUENCE</scope>
</reference>
<protein>
    <submittedName>
        <fullName evidence="1">Uncharacterized protein</fullName>
    </submittedName>
</protein>
<comment type="caution">
    <text evidence="1">The sequence shown here is derived from an EMBL/GenBank/DDBJ whole genome shotgun (WGS) entry which is preliminary data.</text>
</comment>